<feature type="compositionally biased region" description="Polar residues" evidence="1">
    <location>
        <begin position="1"/>
        <end position="11"/>
    </location>
</feature>
<dbReference type="AlphaFoldDB" id="F2E5S0"/>
<name>F2E5S0_HORVV</name>
<sequence length="123" mass="14200">MDVPESSSQGLSVRRGRGRPRGPRHRSSPPVLIPRPTPVAAAENRRRRMQLNRETLVQNENLTLLKMLPTNPKAVQKTRMHQTIQDRQSNAARGNIWRYYARHSREPVLIHKLINHSIHLIPS</sequence>
<dbReference type="InParanoid" id="F2E5S0"/>
<reference evidence="2" key="1">
    <citation type="journal article" date="2011" name="Plant Physiol.">
        <title>Comprehensive sequence analysis of 24,783 barley full-length cDNAs derived from 12 clone libraries.</title>
        <authorList>
            <person name="Matsumoto T."/>
            <person name="Tanaka T."/>
            <person name="Sakai H."/>
            <person name="Amano N."/>
            <person name="Kanamori H."/>
            <person name="Kurita K."/>
            <person name="Kikuta A."/>
            <person name="Kamiya K."/>
            <person name="Yamamoto M."/>
            <person name="Ikawa H."/>
            <person name="Fujii N."/>
            <person name="Hori K."/>
            <person name="Itoh T."/>
            <person name="Sato K."/>
        </authorList>
    </citation>
    <scope>NUCLEOTIDE SEQUENCE</scope>
    <source>
        <tissue evidence="2">Shoot and root</tissue>
    </source>
</reference>
<organism evidence="2">
    <name type="scientific">Hordeum vulgare subsp. vulgare</name>
    <name type="common">Domesticated barley</name>
    <dbReference type="NCBI Taxonomy" id="112509"/>
    <lineage>
        <taxon>Eukaryota</taxon>
        <taxon>Viridiplantae</taxon>
        <taxon>Streptophyta</taxon>
        <taxon>Embryophyta</taxon>
        <taxon>Tracheophyta</taxon>
        <taxon>Spermatophyta</taxon>
        <taxon>Magnoliopsida</taxon>
        <taxon>Liliopsida</taxon>
        <taxon>Poales</taxon>
        <taxon>Poaceae</taxon>
        <taxon>BOP clade</taxon>
        <taxon>Pooideae</taxon>
        <taxon>Triticodae</taxon>
        <taxon>Triticeae</taxon>
        <taxon>Hordeinae</taxon>
        <taxon>Hordeum</taxon>
    </lineage>
</organism>
<proteinExistence type="evidence at transcript level"/>
<evidence type="ECO:0000313" key="2">
    <source>
        <dbReference type="EMBL" id="BAK02692.1"/>
    </source>
</evidence>
<protein>
    <submittedName>
        <fullName evidence="2">Predicted protein</fullName>
    </submittedName>
</protein>
<feature type="region of interest" description="Disordered" evidence="1">
    <location>
        <begin position="1"/>
        <end position="44"/>
    </location>
</feature>
<evidence type="ECO:0000256" key="1">
    <source>
        <dbReference type="SAM" id="MobiDB-lite"/>
    </source>
</evidence>
<feature type="compositionally biased region" description="Basic residues" evidence="1">
    <location>
        <begin position="14"/>
        <end position="27"/>
    </location>
</feature>
<accession>F2E5S0</accession>
<dbReference type="EMBL" id="AK371494">
    <property type="protein sequence ID" value="BAK02692.1"/>
    <property type="molecule type" value="mRNA"/>
</dbReference>